<comment type="caution">
    <text evidence="1">The sequence shown here is derived from an EMBL/GenBank/DDBJ whole genome shotgun (WGS) entry which is preliminary data.</text>
</comment>
<name>A0ABN7K2U5_9BACT</name>
<dbReference type="Pfam" id="PF03883">
    <property type="entry name" value="H2O2_YaaD"/>
    <property type="match status" value="1"/>
</dbReference>
<gene>
    <name evidence="1" type="ORF">LMG8286_00582</name>
</gene>
<proteinExistence type="predicted"/>
<keyword evidence="2" id="KW-1185">Reference proteome</keyword>
<protein>
    <recommendedName>
        <fullName evidence="3">Peroxide stress protein YaaA</fullName>
    </recommendedName>
</protein>
<accession>A0ABN7K2U5</accession>
<dbReference type="PANTHER" id="PTHR30283">
    <property type="entry name" value="PEROXIDE STRESS RESPONSE PROTEIN YAAA"/>
    <property type="match status" value="1"/>
</dbReference>
<evidence type="ECO:0000313" key="1">
    <source>
        <dbReference type="EMBL" id="CAD7286873.1"/>
    </source>
</evidence>
<sequence length="243" mass="28260">MKILFSPSEAKSTQSGDVSVKKENFIFPELYEKRSFVLNIYDDFVKNASKDELCRLFGLKEISQGLRESIFSKGCIKAILRYSGVAYAHLGYEKLSQKARTYIDENTLIFSNLFGVVLASDLLPEYKLKQGQKIDGLNIEKFYKQNFSFAVDEFLKDEVVVDLRAEFYEKFYELKQEFYTYKFIKNGKIVSHYAKAYRGKILRELAKNGVKSKNELMAMKFDEISLVDIKKIGYKNELLFEIC</sequence>
<organism evidence="1 2">
    <name type="scientific">Campylobacter suis</name>
    <dbReference type="NCBI Taxonomy" id="2790657"/>
    <lineage>
        <taxon>Bacteria</taxon>
        <taxon>Pseudomonadati</taxon>
        <taxon>Campylobacterota</taxon>
        <taxon>Epsilonproteobacteria</taxon>
        <taxon>Campylobacterales</taxon>
        <taxon>Campylobacteraceae</taxon>
        <taxon>Campylobacter</taxon>
    </lineage>
</organism>
<dbReference type="PANTHER" id="PTHR30283:SF4">
    <property type="entry name" value="PEROXIDE STRESS RESISTANCE PROTEIN YAAA"/>
    <property type="match status" value="1"/>
</dbReference>
<evidence type="ECO:0000313" key="2">
    <source>
        <dbReference type="Proteomes" id="UP000789359"/>
    </source>
</evidence>
<dbReference type="Proteomes" id="UP000789359">
    <property type="component" value="Unassembled WGS sequence"/>
</dbReference>
<reference evidence="1 2" key="1">
    <citation type="submission" date="2020-11" db="EMBL/GenBank/DDBJ databases">
        <authorList>
            <person name="Peeters C."/>
        </authorList>
    </citation>
    <scope>NUCLEOTIDE SEQUENCE [LARGE SCALE GENOMIC DNA]</scope>
    <source>
        <strain evidence="1 2">LMG 8286</strain>
    </source>
</reference>
<dbReference type="InterPro" id="IPR005583">
    <property type="entry name" value="YaaA"/>
</dbReference>
<dbReference type="EMBL" id="CAJHOE010000001">
    <property type="protein sequence ID" value="CAD7286873.1"/>
    <property type="molecule type" value="Genomic_DNA"/>
</dbReference>
<evidence type="ECO:0008006" key="3">
    <source>
        <dbReference type="Google" id="ProtNLM"/>
    </source>
</evidence>
<dbReference type="RefSeq" id="WP_230056362.1">
    <property type="nucleotide sequence ID" value="NZ_CAJHOE010000001.1"/>
</dbReference>